<organism evidence="7 8">
    <name type="scientific">Xenorhabdus nematophila (strain ATCC 19061 / DSM 3370 / CCUG 14189 / LMG 1036 / NCIMB 9965 / AN6)</name>
    <dbReference type="NCBI Taxonomy" id="406817"/>
    <lineage>
        <taxon>Bacteria</taxon>
        <taxon>Pseudomonadati</taxon>
        <taxon>Pseudomonadota</taxon>
        <taxon>Gammaproteobacteria</taxon>
        <taxon>Enterobacterales</taxon>
        <taxon>Morganellaceae</taxon>
        <taxon>Xenorhabdus</taxon>
    </lineage>
</organism>
<reference evidence="7 8" key="1">
    <citation type="journal article" date="2011" name="PLoS ONE">
        <title>The entomopathogenic bacterial endosymbionts xenorhabdus and photorhabdus: convergent lifestyles from divergent genomes.</title>
        <authorList>
            <person name="Chaston J.M."/>
            <person name="Suen G."/>
            <person name="Tucker S.L."/>
            <person name="Andersen A.W."/>
            <person name="Bhasin A."/>
            <person name="Bode E."/>
            <person name="Bode H.B."/>
            <person name="Brachmann A.O."/>
            <person name="Cowles C.E."/>
            <person name="Cowles K.N."/>
            <person name="Darby C."/>
            <person name="de Leon L."/>
            <person name="Drace K."/>
            <person name="Du Z."/>
            <person name="Givaudan A."/>
            <person name="Herbert Tran E.E."/>
            <person name="Jewell K.A."/>
            <person name="Knack J.J."/>
            <person name="Krasomil-Osterfeld K.C."/>
            <person name="Kukor R."/>
            <person name="Lanois A."/>
            <person name="Latreille P."/>
            <person name="Leimgruber N.K."/>
            <person name="Lipke C.M."/>
            <person name="Liu R."/>
            <person name="Lu X."/>
            <person name="Martens E.C."/>
            <person name="Marri P.R."/>
            <person name="Medigue C."/>
            <person name="Menard M.L."/>
            <person name="Miller N.M."/>
            <person name="Morales-Soto N."/>
            <person name="Norton S."/>
            <person name="Ogier J.C."/>
            <person name="Orchard S.S."/>
            <person name="Park D."/>
            <person name="Park Y."/>
            <person name="Qurollo B.A."/>
            <person name="Sugar D.R."/>
            <person name="Richards G.R."/>
            <person name="Rouy Z."/>
            <person name="Slominski B."/>
            <person name="Slominski K."/>
            <person name="Snyder H."/>
            <person name="Tjaden B.C."/>
            <person name="van der Hoeven R."/>
            <person name="Welch R.D."/>
            <person name="Wheeler C."/>
            <person name="Xiang B."/>
            <person name="Barbazuk B."/>
            <person name="Gaudriault S."/>
            <person name="Goodner B."/>
            <person name="Slater S.C."/>
            <person name="Forst S."/>
            <person name="Goldman B.S."/>
            <person name="Goodrich-Blair H."/>
        </authorList>
    </citation>
    <scope>NUCLEOTIDE SEQUENCE [LARGE SCALE GENOMIC DNA]</scope>
    <source>
        <strain evidence="8">ATCC 19061 / DSM 3370 / CCUG 14189 / LMG 1036 / NCIMB 9965 / AN6</strain>
    </source>
</reference>
<evidence type="ECO:0000259" key="6">
    <source>
        <dbReference type="Pfam" id="PF12256"/>
    </source>
</evidence>
<dbReference type="InterPro" id="IPR028994">
    <property type="entry name" value="Integrin_alpha_N"/>
</dbReference>
<evidence type="ECO:0000256" key="4">
    <source>
        <dbReference type="SAM" id="MobiDB-lite"/>
    </source>
</evidence>
<evidence type="ECO:0000256" key="1">
    <source>
        <dbReference type="ARBA" id="ARBA00004613"/>
    </source>
</evidence>
<gene>
    <name evidence="7" type="primary">tcaC</name>
    <name evidence="7" type="ordered locus">XNC1_2335</name>
</gene>
<evidence type="ECO:0000259" key="5">
    <source>
        <dbReference type="Pfam" id="PF12255"/>
    </source>
</evidence>
<dbReference type="Pfam" id="PF12255">
    <property type="entry name" value="TcdB_toxin_midC"/>
    <property type="match status" value="1"/>
</dbReference>
<dbReference type="GO" id="GO:0005576">
    <property type="term" value="C:extracellular region"/>
    <property type="evidence" value="ECO:0007669"/>
    <property type="project" value="UniProtKB-SubCell"/>
</dbReference>
<dbReference type="EMBL" id="FN667742">
    <property type="protein sequence ID" value="CBJ90394.1"/>
    <property type="molecule type" value="Genomic_DNA"/>
</dbReference>
<name>D3VGF8_XENNA</name>
<dbReference type="InterPro" id="IPR022045">
    <property type="entry name" value="TcdB_toxin_mid/N"/>
</dbReference>
<evidence type="ECO:0000256" key="3">
    <source>
        <dbReference type="ARBA" id="ARBA00023026"/>
    </source>
</evidence>
<dbReference type="KEGG" id="xne:XNC1_2335"/>
<dbReference type="Pfam" id="PF03534">
    <property type="entry name" value="SpvB"/>
    <property type="match status" value="1"/>
</dbReference>
<dbReference type="InterPro" id="IPR003284">
    <property type="entry name" value="Sal_SpvB"/>
</dbReference>
<dbReference type="InterPro" id="IPR022044">
    <property type="entry name" value="TcdB_toxin_mid/C"/>
</dbReference>
<dbReference type="eggNOG" id="COG3209">
    <property type="taxonomic scope" value="Bacteria"/>
</dbReference>
<sequence>MTSTSSSDNLRLIPPTLPKGGGSLQGMPTTPGAMGPNGQAGFQLPFPVSAGRGYSPALSLSYQGGSGNGSFGVSWHCDVPAIRRRTHRGVPTYTDQDTFLGPDGEALVPEQDAQGNPITTSVNTWHDRKLPQIWQVTRYFPRVEGDFARIERWQVTGEADFWLVHHTNGEVLCLGKTAQARIADSAEPKVRIAAWLAEESVSPTGEHIYYQYINAADAGVRDPAGRDTHNQRTLQAVLYGNVTAQSDLFLWDGDAEPARQDWLFTLVLDYGARSMDSTVPPALTLPDKATWPVRQDAFSTYETGFEVRTHFLCRQVLMFHHFPTELGEAATLVNRLLITYDENPVLSRLVSVQTLAYEPDDTHTLKCLPPTTIDYTPFTLKTGAGNWHSMTLPDSLGLASYHLIDLYGEGLSGLLYQEGAGWYYRPPMRDLSPGAESDAVVFGDWEALPTIPSMQQGTNVSLLDINGDGRLEWLIIQPDGPAGYYILQANRTWSAFTPLTQLPLEYLHPDVTFADLHGGGLPDLAMIGPHSVRLYINECTGFDRGRMVMQDTDINLPMKGRDQQELVAFCDMLGSGQMHLVSVRHDRVLCWPNLGNGHFGAPLTLCDTLPFDAVRFNPRQIYLVDVDGSGTTDLVYADPAGIHLFLNQAGNTLSSPLCLPYPDGVAYDQLSQLSFADLSGQGTVSCVLTQYARGADLHPLSWRYDLSSRKPYLLTTMDNQCGARTILTHRSSAQEWLDEKQGSPDASPGIPFPLLVVSRVMQQDDLTGNTLVQTYRYRRGLWDGVEREFRGFGYVEEQDGEESASALAVCPLRICSWYHTGRQEDTQVLYGRPYVDSDAFTLGDTRLTRWTGDADDGHDAAFTPDTQTGWWLHRALKGTLLRREHYGLDGTPAAAVPYTVSQSRCQVRLVQAGDMPVVLPLSAGEITYHYERVASDPQVTQSIPLQYDSYGHGLWTINVNYPRRLTADSPNPYTATALPDSAWSATFDEQQTLLRLTENRIQMRNQPDAQAWVLGIPEITRQNMLTYPGSQSPKQGLTLEALSTSDGLLGSNQPRVLVGLIRHHYHSNASQPKNLILPAHTETALLRDEDLKAYDGVLTAEQRQKWLTEGGYHTMPALLSAPGVTDEPAVWAGNTGFMTYLGAPHFWRPHTQTPARLPGADGVSPVLTATWDSYDCCLLSSMDAYGNTTQADIDYRFLIPRRVTDINDNRHEVQLDALGRVVATSRYGTELGDNGTSSVNVGFSPLNTHPAPVQDTVEAAVAHALAVNQGKATQPQATRVVYDVLCRMGQLTTTHLKQVTASESDIAALHLRLQALRFITAQGHILSPGWQWVDSDKVTEGVPDALREVMKSVPRQPIHYAILAADAYPDNPQQVNVQVAYRDGFGRALQGTALVPAGSAYERTDDGELAFEDGHLVTVPAEPRWTVTGRVEYNLKGQTVRVYQPYFVNNWRAVADTALRAHGYADTHYYDATGREIRVVTAKGEVRRQGYTPWFIVAEDENDTASEIMAMRPMETDHE</sequence>
<dbReference type="RefSeq" id="WP_013184386.1">
    <property type="nucleotide sequence ID" value="NC_014228.1"/>
</dbReference>
<keyword evidence="8" id="KW-1185">Reference proteome</keyword>
<accession>D3VGF8</accession>
<evidence type="ECO:0000313" key="7">
    <source>
        <dbReference type="EMBL" id="CBJ90394.1"/>
    </source>
</evidence>
<dbReference type="GeneID" id="24905021"/>
<dbReference type="SUPFAM" id="SSF69318">
    <property type="entry name" value="Integrin alpha N-terminal domain"/>
    <property type="match status" value="1"/>
</dbReference>
<protein>
    <submittedName>
        <fullName evidence="7">B component of insecticidal toxin complex (Tc)</fullName>
    </submittedName>
</protein>
<feature type="region of interest" description="Disordered" evidence="4">
    <location>
        <begin position="1"/>
        <end position="29"/>
    </location>
</feature>
<keyword evidence="2" id="KW-0964">Secreted</keyword>
<dbReference type="STRING" id="406817.XNC1_2335"/>
<evidence type="ECO:0000313" key="8">
    <source>
        <dbReference type="Proteomes" id="UP000008075"/>
    </source>
</evidence>
<dbReference type="PRINTS" id="PR01341">
    <property type="entry name" value="SALSPVBPROT"/>
</dbReference>
<dbReference type="Proteomes" id="UP000008075">
    <property type="component" value="Chromosome"/>
</dbReference>
<feature type="domain" description="Insecticide toxin TcdB middle/C-terminal" evidence="5">
    <location>
        <begin position="871"/>
        <end position="1016"/>
    </location>
</feature>
<dbReference type="HOGENOM" id="CLU_000672_0_0_6"/>
<keyword evidence="3" id="KW-0843">Virulence</keyword>
<dbReference type="Pfam" id="PF12256">
    <property type="entry name" value="TcdB_toxin_midN"/>
    <property type="match status" value="1"/>
</dbReference>
<proteinExistence type="predicted"/>
<dbReference type="GO" id="GO:0005737">
    <property type="term" value="C:cytoplasm"/>
    <property type="evidence" value="ECO:0007669"/>
    <property type="project" value="InterPro"/>
</dbReference>
<comment type="subcellular location">
    <subcellularLocation>
        <location evidence="1">Secreted</location>
    </subcellularLocation>
</comment>
<feature type="domain" description="Insecticide toxin TcdB middle/N-terminal" evidence="6">
    <location>
        <begin position="662"/>
        <end position="819"/>
    </location>
</feature>
<evidence type="ECO:0000256" key="2">
    <source>
        <dbReference type="ARBA" id="ARBA00022525"/>
    </source>
</evidence>